<dbReference type="Gene3D" id="3.90.220.20">
    <property type="entry name" value="DNA methylase specificity domains"/>
    <property type="match status" value="1"/>
</dbReference>
<keyword evidence="5" id="KW-0378">Hydrolase</keyword>
<accession>A0AAE3HER0</accession>
<dbReference type="GO" id="GO:0009307">
    <property type="term" value="P:DNA restriction-modification system"/>
    <property type="evidence" value="ECO:0007669"/>
    <property type="project" value="UniProtKB-KW"/>
</dbReference>
<keyword evidence="5" id="KW-0540">Nuclease</keyword>
<keyword evidence="5" id="KW-0255">Endonuclease</keyword>
<evidence type="ECO:0000256" key="2">
    <source>
        <dbReference type="ARBA" id="ARBA00022747"/>
    </source>
</evidence>
<dbReference type="PANTHER" id="PTHR30408:SF12">
    <property type="entry name" value="TYPE I RESTRICTION ENZYME MJAVIII SPECIFICITY SUBUNIT"/>
    <property type="match status" value="1"/>
</dbReference>
<dbReference type="InterPro" id="IPR044946">
    <property type="entry name" value="Restrct_endonuc_typeI_TRD_sf"/>
</dbReference>
<dbReference type="SUPFAM" id="SSF116734">
    <property type="entry name" value="DNA methylase specificity domain"/>
    <property type="match status" value="2"/>
</dbReference>
<evidence type="ECO:0000256" key="3">
    <source>
        <dbReference type="ARBA" id="ARBA00023125"/>
    </source>
</evidence>
<keyword evidence="2" id="KW-0680">Restriction system</keyword>
<sequence length="374" mass="42690">MGLIKYTLGDLLELVTDANTELKYGPDDVKGMTITKQIIPTKADVSNADLSKFLIVNPDEFVFNPRTHGKKIGFGYNDTDAPFIISWNNIAFRIKSEMKKVILSEYLFLHFNREEWDREACYRSWGSSTEVFSWEALCEMELNLPPLPIQQKYVDIYNAMLANQRVYETGLEDLKLTCEIEINKIKHTAKKIPTGKLLENVDVRNADGAITSVQGINITKNFMPSVASVAEGSLKNYKVVKKGQFVYSSMQTGRDECIRIALLQEDEPIIVSPAYSVLQVKNDDVLAEYIMMWFSRSESDRYGWFASDGSIRANLDLDRFYEIDVPVPDIKIQEAIVEIYNAYLMRREINEKLKAQIKDLCPILIKGSLEEANT</sequence>
<evidence type="ECO:0000313" key="6">
    <source>
        <dbReference type="Proteomes" id="UP001205748"/>
    </source>
</evidence>
<name>A0AAE3HER0_9FIRM</name>
<dbReference type="InterPro" id="IPR052021">
    <property type="entry name" value="Type-I_RS_S_subunit"/>
</dbReference>
<dbReference type="PANTHER" id="PTHR30408">
    <property type="entry name" value="TYPE-1 RESTRICTION ENZYME ECOKI SPECIFICITY PROTEIN"/>
    <property type="match status" value="1"/>
</dbReference>
<dbReference type="EMBL" id="JANKAS010000007">
    <property type="protein sequence ID" value="MCR1899170.1"/>
    <property type="molecule type" value="Genomic_DNA"/>
</dbReference>
<proteinExistence type="inferred from homology"/>
<evidence type="ECO:0000259" key="4">
    <source>
        <dbReference type="Pfam" id="PF01420"/>
    </source>
</evidence>
<protein>
    <submittedName>
        <fullName evidence="5">Restriction endonuclease subunit S</fullName>
    </submittedName>
</protein>
<dbReference type="Proteomes" id="UP001205748">
    <property type="component" value="Unassembled WGS sequence"/>
</dbReference>
<keyword evidence="3" id="KW-0238">DNA-binding</keyword>
<dbReference type="AlphaFoldDB" id="A0AAE3HER0"/>
<comment type="similarity">
    <text evidence="1">Belongs to the type-I restriction system S methylase family.</text>
</comment>
<keyword evidence="6" id="KW-1185">Reference proteome</keyword>
<dbReference type="GO" id="GO:0004519">
    <property type="term" value="F:endonuclease activity"/>
    <property type="evidence" value="ECO:0007669"/>
    <property type="project" value="UniProtKB-KW"/>
</dbReference>
<dbReference type="Pfam" id="PF01420">
    <property type="entry name" value="Methylase_S"/>
    <property type="match status" value="1"/>
</dbReference>
<dbReference type="RefSeq" id="WP_257531244.1">
    <property type="nucleotide sequence ID" value="NZ_JANKAS010000007.1"/>
</dbReference>
<gene>
    <name evidence="5" type="ORF">NSA47_09255</name>
</gene>
<organism evidence="5 6">
    <name type="scientific">Irregularibacter muris</name>
    <dbReference type="NCBI Taxonomy" id="1796619"/>
    <lineage>
        <taxon>Bacteria</taxon>
        <taxon>Bacillati</taxon>
        <taxon>Bacillota</taxon>
        <taxon>Clostridia</taxon>
        <taxon>Eubacteriales</taxon>
        <taxon>Eubacteriaceae</taxon>
        <taxon>Irregularibacter</taxon>
    </lineage>
</organism>
<evidence type="ECO:0000313" key="5">
    <source>
        <dbReference type="EMBL" id="MCR1899170.1"/>
    </source>
</evidence>
<comment type="caution">
    <text evidence="5">The sequence shown here is derived from an EMBL/GenBank/DDBJ whole genome shotgun (WGS) entry which is preliminary data.</text>
</comment>
<feature type="domain" description="Type I restriction modification DNA specificity" evidence="4">
    <location>
        <begin position="214"/>
        <end position="358"/>
    </location>
</feature>
<evidence type="ECO:0000256" key="1">
    <source>
        <dbReference type="ARBA" id="ARBA00010923"/>
    </source>
</evidence>
<dbReference type="GO" id="GO:0003677">
    <property type="term" value="F:DNA binding"/>
    <property type="evidence" value="ECO:0007669"/>
    <property type="project" value="UniProtKB-KW"/>
</dbReference>
<dbReference type="InterPro" id="IPR000055">
    <property type="entry name" value="Restrct_endonuc_typeI_TRD"/>
</dbReference>
<reference evidence="5" key="1">
    <citation type="submission" date="2022-07" db="EMBL/GenBank/DDBJ databases">
        <title>Enhanced cultured diversity of the mouse gut microbiota enables custom-made synthetic communities.</title>
        <authorList>
            <person name="Afrizal A."/>
        </authorList>
    </citation>
    <scope>NUCLEOTIDE SEQUENCE</scope>
    <source>
        <strain evidence="5">DSM 28593</strain>
    </source>
</reference>